<feature type="transmembrane region" description="Helical" evidence="6">
    <location>
        <begin position="230"/>
        <end position="257"/>
    </location>
</feature>
<protein>
    <submittedName>
        <fullName evidence="7">AI-2E family transporter</fullName>
    </submittedName>
</protein>
<dbReference type="EMBL" id="JALDYZ010000015">
    <property type="protein sequence ID" value="MDI7924456.1"/>
    <property type="molecule type" value="Genomic_DNA"/>
</dbReference>
<feature type="transmembrane region" description="Helical" evidence="6">
    <location>
        <begin position="81"/>
        <end position="103"/>
    </location>
</feature>
<feature type="transmembrane region" description="Helical" evidence="6">
    <location>
        <begin position="288"/>
        <end position="313"/>
    </location>
</feature>
<dbReference type="PANTHER" id="PTHR21716:SF61">
    <property type="entry name" value="BLR8064 PROTEIN"/>
    <property type="match status" value="1"/>
</dbReference>
<name>A0AAE3QJA5_9HYPH</name>
<feature type="transmembrane region" description="Helical" evidence="6">
    <location>
        <begin position="263"/>
        <end position="281"/>
    </location>
</feature>
<proteinExistence type="inferred from homology"/>
<keyword evidence="8" id="KW-1185">Reference proteome</keyword>
<gene>
    <name evidence="7" type="ORF">MRS75_20540</name>
</gene>
<evidence type="ECO:0000256" key="6">
    <source>
        <dbReference type="SAM" id="Phobius"/>
    </source>
</evidence>
<accession>A0AAE3QJA5</accession>
<evidence type="ECO:0000256" key="4">
    <source>
        <dbReference type="ARBA" id="ARBA00022989"/>
    </source>
</evidence>
<feature type="transmembrane region" description="Helical" evidence="6">
    <location>
        <begin position="24"/>
        <end position="45"/>
    </location>
</feature>
<reference evidence="7" key="1">
    <citation type="submission" date="2022-03" db="EMBL/GenBank/DDBJ databases">
        <title>Fererhizobium litorale gen. nov., sp. nov., isolated from sandy sediments of the Sea of Japan seashore.</title>
        <authorList>
            <person name="Romanenko L."/>
            <person name="Kurilenko V."/>
            <person name="Otstavnykh N."/>
            <person name="Svetashev V."/>
            <person name="Tekutyeva L."/>
            <person name="Isaeva M."/>
            <person name="Mikhailov V."/>
        </authorList>
    </citation>
    <scope>NUCLEOTIDE SEQUENCE</scope>
    <source>
        <strain evidence="7">KMM 9576</strain>
    </source>
</reference>
<sequence>MTAHEPQRPRTEPRWLGSVAPSRTALIPLISAARWMLLVIIAAGVYFFYGFLVPVLAALVIGFASWPVFRKLREEVGGNRTIAASLAILLIVAFIVVPVIMAVTYTVGEIREWITWAVEANRVGAPVPDWILGLPAIGQWLGEQWRSHIGSPGAIGDLIQVVSGANIGNIYRAVLAAGGGLFHLFLTLLFMLIALFFVYRDGESFMRQIDLLGERILPQRWERISRVVPATINSTVTGMTLIAIGEGIVLGIAYWIAGVPSPVTFGVLTGMMALFPGGAPLSFTLVSLYLVASGAPVAGIALFVWGSVELFIVDKTLRPRLVGGPIKLPFLPTFFGLVGGVKTMGFLGLFIGPVLMALLVAIWREWIREVELTVEHEATSAELIFHERKDTGTES</sequence>
<dbReference type="GO" id="GO:0016020">
    <property type="term" value="C:membrane"/>
    <property type="evidence" value="ECO:0007669"/>
    <property type="project" value="UniProtKB-SubCell"/>
</dbReference>
<dbReference type="RefSeq" id="WP_311788395.1">
    <property type="nucleotide sequence ID" value="NZ_JALDYY010000015.1"/>
</dbReference>
<evidence type="ECO:0000313" key="8">
    <source>
        <dbReference type="Proteomes" id="UP001161580"/>
    </source>
</evidence>
<evidence type="ECO:0000256" key="1">
    <source>
        <dbReference type="ARBA" id="ARBA00004141"/>
    </source>
</evidence>
<evidence type="ECO:0000256" key="3">
    <source>
        <dbReference type="ARBA" id="ARBA00022692"/>
    </source>
</evidence>
<keyword evidence="5 6" id="KW-0472">Membrane</keyword>
<comment type="subcellular location">
    <subcellularLocation>
        <location evidence="1">Membrane</location>
        <topology evidence="1">Multi-pass membrane protein</topology>
    </subcellularLocation>
</comment>
<keyword evidence="3 6" id="KW-0812">Transmembrane</keyword>
<keyword evidence="4 6" id="KW-1133">Transmembrane helix</keyword>
<evidence type="ECO:0000256" key="5">
    <source>
        <dbReference type="ARBA" id="ARBA00023136"/>
    </source>
</evidence>
<comment type="similarity">
    <text evidence="2">Belongs to the autoinducer-2 exporter (AI-2E) (TC 2.A.86) family.</text>
</comment>
<dbReference type="PANTHER" id="PTHR21716">
    <property type="entry name" value="TRANSMEMBRANE PROTEIN"/>
    <property type="match status" value="1"/>
</dbReference>
<feature type="transmembrane region" description="Helical" evidence="6">
    <location>
        <begin position="181"/>
        <end position="199"/>
    </location>
</feature>
<evidence type="ECO:0000313" key="7">
    <source>
        <dbReference type="EMBL" id="MDI7924456.1"/>
    </source>
</evidence>
<dbReference type="AlphaFoldDB" id="A0AAE3QJA5"/>
<evidence type="ECO:0000256" key="2">
    <source>
        <dbReference type="ARBA" id="ARBA00009773"/>
    </source>
</evidence>
<dbReference type="Pfam" id="PF01594">
    <property type="entry name" value="AI-2E_transport"/>
    <property type="match status" value="1"/>
</dbReference>
<dbReference type="InterPro" id="IPR002549">
    <property type="entry name" value="AI-2E-like"/>
</dbReference>
<feature type="transmembrane region" description="Helical" evidence="6">
    <location>
        <begin position="333"/>
        <end position="363"/>
    </location>
</feature>
<feature type="transmembrane region" description="Helical" evidence="6">
    <location>
        <begin position="51"/>
        <end position="69"/>
    </location>
</feature>
<comment type="caution">
    <text evidence="7">The sequence shown here is derived from an EMBL/GenBank/DDBJ whole genome shotgun (WGS) entry which is preliminary data.</text>
</comment>
<dbReference type="Proteomes" id="UP001161580">
    <property type="component" value="Unassembled WGS sequence"/>
</dbReference>
<organism evidence="7 8">
    <name type="scientific">Ferirhizobium litorale</name>
    <dbReference type="NCBI Taxonomy" id="2927786"/>
    <lineage>
        <taxon>Bacteria</taxon>
        <taxon>Pseudomonadati</taxon>
        <taxon>Pseudomonadota</taxon>
        <taxon>Alphaproteobacteria</taxon>
        <taxon>Hyphomicrobiales</taxon>
        <taxon>Rhizobiaceae</taxon>
        <taxon>Ferirhizobium</taxon>
    </lineage>
</organism>